<keyword evidence="7" id="KW-0966">Cell projection</keyword>
<gene>
    <name evidence="9" type="ORF">BQ4739_LOCUS4059</name>
</gene>
<dbReference type="EMBL" id="FNXT01000329">
    <property type="protein sequence ID" value="SZX63523.1"/>
    <property type="molecule type" value="Genomic_DNA"/>
</dbReference>
<keyword evidence="4" id="KW-0677">Repeat</keyword>
<evidence type="ECO:0000256" key="7">
    <source>
        <dbReference type="ARBA" id="ARBA00023273"/>
    </source>
</evidence>
<comment type="subcellular location">
    <subcellularLocation>
        <location evidence="1">Cell projection</location>
        <location evidence="1">Cilium</location>
    </subcellularLocation>
    <subcellularLocation>
        <location evidence="2">Cytoplasm</location>
        <location evidence="2">Cytoskeleton</location>
    </subcellularLocation>
</comment>
<dbReference type="FunFam" id="2.30.29.170:FF:000002">
    <property type="entry name" value="EF-hand domain (C-terminal) containing 1"/>
    <property type="match status" value="1"/>
</dbReference>
<dbReference type="GO" id="GO:0043014">
    <property type="term" value="F:alpha-tubulin binding"/>
    <property type="evidence" value="ECO:0007669"/>
    <property type="project" value="TreeGrafter"/>
</dbReference>
<evidence type="ECO:0000256" key="1">
    <source>
        <dbReference type="ARBA" id="ARBA00004138"/>
    </source>
</evidence>
<evidence type="ECO:0000256" key="6">
    <source>
        <dbReference type="ARBA" id="ARBA00023212"/>
    </source>
</evidence>
<evidence type="ECO:0000313" key="10">
    <source>
        <dbReference type="Proteomes" id="UP000256970"/>
    </source>
</evidence>
<dbReference type="GO" id="GO:0007052">
    <property type="term" value="P:mitotic spindle organization"/>
    <property type="evidence" value="ECO:0007669"/>
    <property type="project" value="TreeGrafter"/>
</dbReference>
<accession>A0A383VF08</accession>
<keyword evidence="3" id="KW-0963">Cytoplasm</keyword>
<dbReference type="Gene3D" id="2.30.29.170">
    <property type="match status" value="3"/>
</dbReference>
<dbReference type="PANTHER" id="PTHR12086:SF9">
    <property type="entry name" value="EF-HAND DOMAIN-CONTAINING PROTEIN 1"/>
    <property type="match status" value="1"/>
</dbReference>
<dbReference type="AlphaFoldDB" id="A0A383VF08"/>
<feature type="domain" description="DM10" evidence="8">
    <location>
        <begin position="425"/>
        <end position="528"/>
    </location>
</feature>
<feature type="domain" description="DM10" evidence="8">
    <location>
        <begin position="87"/>
        <end position="191"/>
    </location>
</feature>
<dbReference type="STRING" id="3088.A0A383VF08"/>
<dbReference type="GO" id="GO:0005930">
    <property type="term" value="C:axoneme"/>
    <property type="evidence" value="ECO:0007669"/>
    <property type="project" value="TreeGrafter"/>
</dbReference>
<dbReference type="PROSITE" id="PS51336">
    <property type="entry name" value="DM10"/>
    <property type="match status" value="3"/>
</dbReference>
<evidence type="ECO:0000256" key="3">
    <source>
        <dbReference type="ARBA" id="ARBA00022490"/>
    </source>
</evidence>
<dbReference type="SUPFAM" id="SSF47473">
    <property type="entry name" value="EF-hand"/>
    <property type="match status" value="1"/>
</dbReference>
<reference evidence="9 10" key="1">
    <citation type="submission" date="2016-10" db="EMBL/GenBank/DDBJ databases">
        <authorList>
            <person name="Cai Z."/>
        </authorList>
    </citation>
    <scope>NUCLEOTIDE SEQUENCE [LARGE SCALE GENOMIC DNA]</scope>
</reference>
<organism evidence="9 10">
    <name type="scientific">Tetradesmus obliquus</name>
    <name type="common">Green alga</name>
    <name type="synonym">Acutodesmus obliquus</name>
    <dbReference type="NCBI Taxonomy" id="3088"/>
    <lineage>
        <taxon>Eukaryota</taxon>
        <taxon>Viridiplantae</taxon>
        <taxon>Chlorophyta</taxon>
        <taxon>core chlorophytes</taxon>
        <taxon>Chlorophyceae</taxon>
        <taxon>CS clade</taxon>
        <taxon>Sphaeropleales</taxon>
        <taxon>Scenedesmaceae</taxon>
        <taxon>Tetradesmus</taxon>
    </lineage>
</organism>
<evidence type="ECO:0000256" key="4">
    <source>
        <dbReference type="ARBA" id="ARBA00022737"/>
    </source>
</evidence>
<evidence type="ECO:0000256" key="2">
    <source>
        <dbReference type="ARBA" id="ARBA00004245"/>
    </source>
</evidence>
<dbReference type="InterPro" id="IPR011992">
    <property type="entry name" value="EF-hand-dom_pair"/>
</dbReference>
<dbReference type="InterPro" id="IPR040193">
    <property type="entry name" value="EFHC1/EFHC2/EFHB"/>
</dbReference>
<keyword evidence="10" id="KW-1185">Reference proteome</keyword>
<dbReference type="SMART" id="SM00676">
    <property type="entry name" value="DM10"/>
    <property type="match status" value="3"/>
</dbReference>
<evidence type="ECO:0000256" key="5">
    <source>
        <dbReference type="ARBA" id="ARBA00022837"/>
    </source>
</evidence>
<evidence type="ECO:0000313" key="9">
    <source>
        <dbReference type="EMBL" id="SZX63523.1"/>
    </source>
</evidence>
<dbReference type="GO" id="GO:0072686">
    <property type="term" value="C:mitotic spindle"/>
    <property type="evidence" value="ECO:0007669"/>
    <property type="project" value="TreeGrafter"/>
</dbReference>
<dbReference type="InterPro" id="IPR006602">
    <property type="entry name" value="DM10_dom"/>
</dbReference>
<dbReference type="InterPro" id="IPR018247">
    <property type="entry name" value="EF_Hand_1_Ca_BS"/>
</dbReference>
<feature type="domain" description="DM10" evidence="8">
    <location>
        <begin position="253"/>
        <end position="366"/>
    </location>
</feature>
<dbReference type="PROSITE" id="PS00018">
    <property type="entry name" value="EF_HAND_1"/>
    <property type="match status" value="1"/>
</dbReference>
<sequence>MSQIPKLPGYSVAIPPCLENKNLGRKQTLTYLKGYQHETPDISGLMSSDGPARPSGSRIPAGTYCGSPKSAPGSPSATGLPKWVEQNGQVLRFFGYFQEAVTESNIENHRVRRVVVLYYLADDTLQVTEPKQDNSGIPQGVFVKRHQVDKEDGSPFTPADLAVGQTVTVYGRTYILINADAFTRTWYAEKMDQQLAAPGDYPGDPVDDYRQRFALTTAPVKKSNDLATFVEARLGKPSHLLEGDRLKQFLAQSGKVLRFYAVWDDRSGLYGDRRPYVVHYYLEDDTVEINEVHERNSGRDPFPVFLKRGPLPRKKPRGATLTGRIPKSLCYRPCDFRIGGYVNVHGRDFLLHDCDPFTREYYMGELGYPSEALEPLQVAEAIPPLPRPALPPYNGYGTLDDSKQNCVALVPKPPKKDMHKLMNKDKIILRFTARMTPGSSVSHADAGRRFVLSYFMMDDSLLIFEPPVRNSGIIGGKFLERQRVYKPQSEEIYTYKDLYVGGQLEVFTRSFELLDADEYTYTYMENNKHIFIMADADAILSSLRVQAAGKADAVRTALIETDSQGVGYLAGEQLDQALSRAGLKFTRHQVISLRRRLDRDRTGSVTTDDVLAVLGLAPGQ</sequence>
<dbReference type="Pfam" id="PF06565">
    <property type="entry name" value="DM10_dom"/>
    <property type="match status" value="3"/>
</dbReference>
<evidence type="ECO:0000259" key="8">
    <source>
        <dbReference type="PROSITE" id="PS51336"/>
    </source>
</evidence>
<dbReference type="GO" id="GO:0000281">
    <property type="term" value="P:mitotic cytokinesis"/>
    <property type="evidence" value="ECO:0007669"/>
    <property type="project" value="TreeGrafter"/>
</dbReference>
<protein>
    <recommendedName>
        <fullName evidence="8">DM10 domain-containing protein</fullName>
    </recommendedName>
</protein>
<proteinExistence type="predicted"/>
<dbReference type="Proteomes" id="UP000256970">
    <property type="component" value="Unassembled WGS sequence"/>
</dbReference>
<keyword evidence="5" id="KW-0106">Calcium</keyword>
<dbReference type="FunFam" id="2.30.29.170:FF:000004">
    <property type="entry name" value="EF-hand domain containing 2"/>
    <property type="match status" value="1"/>
</dbReference>
<dbReference type="PANTHER" id="PTHR12086">
    <property type="entry name" value="EF-HAND DOMAIN C-TERMINAL CONTAINING PROTEIN"/>
    <property type="match status" value="1"/>
</dbReference>
<keyword evidence="6" id="KW-0206">Cytoskeleton</keyword>
<dbReference type="FunFam" id="2.30.29.170:FF:000001">
    <property type="entry name" value="EF-hand domain containing 1"/>
    <property type="match status" value="1"/>
</dbReference>
<dbReference type="GO" id="GO:0060285">
    <property type="term" value="P:cilium-dependent cell motility"/>
    <property type="evidence" value="ECO:0007669"/>
    <property type="project" value="TreeGrafter"/>
</dbReference>
<name>A0A383VF08_TETOB</name>